<organism evidence="12 13">
    <name type="scientific">Acetilactobacillus jinshanensis</name>
    <dbReference type="NCBI Taxonomy" id="1720083"/>
    <lineage>
        <taxon>Bacteria</taxon>
        <taxon>Bacillati</taxon>
        <taxon>Bacillota</taxon>
        <taxon>Bacilli</taxon>
        <taxon>Lactobacillales</taxon>
        <taxon>Lactobacillaceae</taxon>
        <taxon>Acetilactobacillus</taxon>
    </lineage>
</organism>
<dbReference type="HAMAP" id="MF_00255">
    <property type="entry name" value="Gly_tRNA_synth_beta"/>
    <property type="match status" value="1"/>
</dbReference>
<evidence type="ECO:0000256" key="5">
    <source>
        <dbReference type="ARBA" id="ARBA00022741"/>
    </source>
</evidence>
<proteinExistence type="inferred from homology"/>
<dbReference type="GO" id="GO:0006420">
    <property type="term" value="P:arginyl-tRNA aminoacylation"/>
    <property type="evidence" value="ECO:0007669"/>
    <property type="project" value="InterPro"/>
</dbReference>
<evidence type="ECO:0000256" key="1">
    <source>
        <dbReference type="ARBA" id="ARBA00004496"/>
    </source>
</evidence>
<dbReference type="Pfam" id="PF02092">
    <property type="entry name" value="tRNA_synt_2f"/>
    <property type="match status" value="1"/>
</dbReference>
<comment type="subunit">
    <text evidence="10">Tetramer of two alpha and two beta subunits.</text>
</comment>
<comment type="similarity">
    <text evidence="2 10">Belongs to the class-II aminoacyl-tRNA synthetase family.</text>
</comment>
<accession>A0A4P6ZKE3</accession>
<keyword evidence="13" id="KW-1185">Reference proteome</keyword>
<dbReference type="RefSeq" id="WP_133441544.1">
    <property type="nucleotide sequence ID" value="NZ_CP034726.1"/>
</dbReference>
<evidence type="ECO:0000256" key="9">
    <source>
        <dbReference type="ARBA" id="ARBA00047937"/>
    </source>
</evidence>
<dbReference type="InterPro" id="IPR008909">
    <property type="entry name" value="DALR_anticod-bd"/>
</dbReference>
<dbReference type="NCBIfam" id="TIGR00211">
    <property type="entry name" value="glyS"/>
    <property type="match status" value="1"/>
</dbReference>
<dbReference type="GO" id="GO:0004820">
    <property type="term" value="F:glycine-tRNA ligase activity"/>
    <property type="evidence" value="ECO:0007669"/>
    <property type="project" value="UniProtKB-UniRule"/>
</dbReference>
<evidence type="ECO:0000259" key="11">
    <source>
        <dbReference type="Pfam" id="PF05746"/>
    </source>
</evidence>
<comment type="catalytic activity">
    <reaction evidence="9 10">
        <text>tRNA(Gly) + glycine + ATP = glycyl-tRNA(Gly) + AMP + diphosphate</text>
        <dbReference type="Rhea" id="RHEA:16013"/>
        <dbReference type="Rhea" id="RHEA-COMP:9664"/>
        <dbReference type="Rhea" id="RHEA-COMP:9683"/>
        <dbReference type="ChEBI" id="CHEBI:30616"/>
        <dbReference type="ChEBI" id="CHEBI:33019"/>
        <dbReference type="ChEBI" id="CHEBI:57305"/>
        <dbReference type="ChEBI" id="CHEBI:78442"/>
        <dbReference type="ChEBI" id="CHEBI:78522"/>
        <dbReference type="ChEBI" id="CHEBI:456215"/>
        <dbReference type="EC" id="6.1.1.14"/>
    </reaction>
</comment>
<dbReference type="OrthoDB" id="9775440at2"/>
<keyword evidence="4 10" id="KW-0436">Ligase</keyword>
<sequence>MKHTFLLEIGLEEVPSQLATSSAKQLVRRAGKYLKSKHISFDKITPYYSPRHMAIRITGLADKQPDVNKSVKGPSKKIAQDANGNWTKAAIGFSKGQGASVKDITFKDVKGVPYVFIEKHIQGQPVSKILTGMKQVITGMTFPDMMRWNIYNFRFIRPIHTLVALLDDKVIPFQILDIKTGRKTYGHPFLGKEITLKDANHYVKPLYDQYVMVDEKDRKQRIKDQFAALEKKHGWKIVPDPKLMERVTNLVEWPTAFSGDFKKEYLKMPPEVLIISMRDNQRYFSVEDHQGHLLNHFVSVRNGGTDYLENVIKGNERVLTARLDDAIFFYHFDMTHSIDYFVNRLKKVSFHDKISTMYEKMQRVQVIAQRLGKQVGLNATQLKDVKRASQIYKFDLETKMVNEFPELQGVMGYEYALRKHENKHVAQAIGEQYMPTSSTGKLPQSPEGSVLSFADKIDSIMTFFAAGMIPSGSRDPYALRRQANGMVRIIQARRWHLPLHAFIKQIVADEDQASVIPNHLDQVAQTKNILKFMNDRIVKVLQADKVRYDVIDAVTGGTSDDLLFIMDTAKVLNQAKEQSGFKDAIDSLTRVLRISKKAKFNGAIKVDSGLFKNDTEKQLNQAVAKITPGYLKLKPADAYKRLTSLKDAINQYFDKTMVMAKDKSLKTNRLKQLTIISRMILHLGNLDKLVVK</sequence>
<dbReference type="PANTHER" id="PTHR30075:SF2">
    <property type="entry name" value="GLYCINE--TRNA LIGASE, CHLOROPLASTIC_MITOCHONDRIAL 2"/>
    <property type="match status" value="1"/>
</dbReference>
<feature type="domain" description="DALR anticodon binding" evidence="11">
    <location>
        <begin position="588"/>
        <end position="679"/>
    </location>
</feature>
<dbReference type="InterPro" id="IPR015944">
    <property type="entry name" value="Gly-tRNA-synth_bsu"/>
</dbReference>
<dbReference type="InterPro" id="IPR006194">
    <property type="entry name" value="Gly-tRNA-synth_heterodimer"/>
</dbReference>
<dbReference type="SUPFAM" id="SSF109604">
    <property type="entry name" value="HD-domain/PDEase-like"/>
    <property type="match status" value="1"/>
</dbReference>
<dbReference type="PROSITE" id="PS50861">
    <property type="entry name" value="AA_TRNA_LIGASE_II_GLYAB"/>
    <property type="match status" value="1"/>
</dbReference>
<dbReference type="PRINTS" id="PR01045">
    <property type="entry name" value="TRNASYNTHGB"/>
</dbReference>
<evidence type="ECO:0000256" key="3">
    <source>
        <dbReference type="ARBA" id="ARBA00022490"/>
    </source>
</evidence>
<dbReference type="Proteomes" id="UP000294321">
    <property type="component" value="Chromosome"/>
</dbReference>
<evidence type="ECO:0000256" key="2">
    <source>
        <dbReference type="ARBA" id="ARBA00008226"/>
    </source>
</evidence>
<keyword evidence="8 10" id="KW-0030">Aminoacyl-tRNA synthetase</keyword>
<comment type="subcellular location">
    <subcellularLocation>
        <location evidence="1 10">Cytoplasm</location>
    </subcellularLocation>
</comment>
<dbReference type="AlphaFoldDB" id="A0A4P6ZKE3"/>
<evidence type="ECO:0000313" key="13">
    <source>
        <dbReference type="Proteomes" id="UP000294321"/>
    </source>
</evidence>
<dbReference type="GO" id="GO:0006426">
    <property type="term" value="P:glycyl-tRNA aminoacylation"/>
    <property type="evidence" value="ECO:0007669"/>
    <property type="project" value="UniProtKB-UniRule"/>
</dbReference>
<dbReference type="GO" id="GO:0005829">
    <property type="term" value="C:cytosol"/>
    <property type="evidence" value="ECO:0007669"/>
    <property type="project" value="TreeGrafter"/>
</dbReference>
<dbReference type="EC" id="6.1.1.14" evidence="10"/>
<reference evidence="13" key="1">
    <citation type="submission" date="2018-12" db="EMBL/GenBank/DDBJ databases">
        <title>A new species of lactobacillus.</title>
        <authorList>
            <person name="Jian Y."/>
            <person name="Xin L."/>
            <person name="Hong Z.J."/>
            <person name="Ming L.Z."/>
            <person name="Hong X.Z."/>
        </authorList>
    </citation>
    <scope>NUCLEOTIDE SEQUENCE [LARGE SCALE GENOMIC DNA]</scope>
    <source>
        <strain evidence="13">HSLZ-75</strain>
    </source>
</reference>
<evidence type="ECO:0000256" key="6">
    <source>
        <dbReference type="ARBA" id="ARBA00022840"/>
    </source>
</evidence>
<keyword evidence="5 10" id="KW-0547">Nucleotide-binding</keyword>
<dbReference type="KEGG" id="lji:ELX58_02225"/>
<evidence type="ECO:0000313" key="12">
    <source>
        <dbReference type="EMBL" id="QBP17987.1"/>
    </source>
</evidence>
<gene>
    <name evidence="10" type="primary">glyS</name>
    <name evidence="12" type="ORF">ELX58_02225</name>
</gene>
<dbReference type="GO" id="GO:0004814">
    <property type="term" value="F:arginine-tRNA ligase activity"/>
    <property type="evidence" value="ECO:0007669"/>
    <property type="project" value="InterPro"/>
</dbReference>
<keyword evidence="7 10" id="KW-0648">Protein biosynthesis</keyword>
<keyword evidence="3 10" id="KW-0963">Cytoplasm</keyword>
<evidence type="ECO:0000256" key="8">
    <source>
        <dbReference type="ARBA" id="ARBA00023146"/>
    </source>
</evidence>
<dbReference type="EMBL" id="CP034726">
    <property type="protein sequence ID" value="QBP17987.1"/>
    <property type="molecule type" value="Genomic_DNA"/>
</dbReference>
<dbReference type="GO" id="GO:0005524">
    <property type="term" value="F:ATP binding"/>
    <property type="evidence" value="ECO:0007669"/>
    <property type="project" value="UniProtKB-UniRule"/>
</dbReference>
<protein>
    <recommendedName>
        <fullName evidence="10">Glycine--tRNA ligase beta subunit</fullName>
        <ecNumber evidence="10">6.1.1.14</ecNumber>
    </recommendedName>
    <alternativeName>
        <fullName evidence="10">Glycyl-tRNA synthetase beta subunit</fullName>
        <shortName evidence="10">GlyRS</shortName>
    </alternativeName>
</protein>
<evidence type="ECO:0000256" key="10">
    <source>
        <dbReference type="HAMAP-Rule" id="MF_00255"/>
    </source>
</evidence>
<dbReference type="PANTHER" id="PTHR30075">
    <property type="entry name" value="GLYCYL-TRNA SYNTHETASE"/>
    <property type="match status" value="1"/>
</dbReference>
<keyword evidence="6 10" id="KW-0067">ATP-binding</keyword>
<evidence type="ECO:0000256" key="7">
    <source>
        <dbReference type="ARBA" id="ARBA00022917"/>
    </source>
</evidence>
<name>A0A4P6ZKE3_9LACO</name>
<evidence type="ECO:0000256" key="4">
    <source>
        <dbReference type="ARBA" id="ARBA00022598"/>
    </source>
</evidence>
<dbReference type="Pfam" id="PF05746">
    <property type="entry name" value="DALR_1"/>
    <property type="match status" value="1"/>
</dbReference>